<dbReference type="GO" id="GO:0003700">
    <property type="term" value="F:DNA-binding transcription factor activity"/>
    <property type="evidence" value="ECO:0007669"/>
    <property type="project" value="TreeGrafter"/>
</dbReference>
<keyword evidence="4" id="KW-1185">Reference proteome</keyword>
<evidence type="ECO:0000313" key="4">
    <source>
        <dbReference type="Proteomes" id="UP000239872"/>
    </source>
</evidence>
<gene>
    <name evidence="3" type="ORF">CJD36_008185</name>
</gene>
<evidence type="ECO:0000256" key="1">
    <source>
        <dbReference type="ARBA" id="ARBA00023125"/>
    </source>
</evidence>
<dbReference type="Pfam" id="PF01381">
    <property type="entry name" value="HTH_3"/>
    <property type="match status" value="1"/>
</dbReference>
<dbReference type="InterPro" id="IPR010982">
    <property type="entry name" value="Lambda_DNA-bd_dom_sf"/>
</dbReference>
<feature type="domain" description="HTH cro/C1-type" evidence="2">
    <location>
        <begin position="24"/>
        <end position="78"/>
    </location>
</feature>
<organism evidence="3 4">
    <name type="scientific">Flavipsychrobacter stenotrophus</name>
    <dbReference type="NCBI Taxonomy" id="2077091"/>
    <lineage>
        <taxon>Bacteria</taxon>
        <taxon>Pseudomonadati</taxon>
        <taxon>Bacteroidota</taxon>
        <taxon>Chitinophagia</taxon>
        <taxon>Chitinophagales</taxon>
        <taxon>Chitinophagaceae</taxon>
        <taxon>Flavipsychrobacter</taxon>
    </lineage>
</organism>
<dbReference type="AlphaFoldDB" id="A0A2S7SXV5"/>
<dbReference type="SUPFAM" id="SSF47413">
    <property type="entry name" value="lambda repressor-like DNA-binding domains"/>
    <property type="match status" value="1"/>
</dbReference>
<keyword evidence="1" id="KW-0238">DNA-binding</keyword>
<dbReference type="PANTHER" id="PTHR46797:SF1">
    <property type="entry name" value="METHYLPHOSPHONATE SYNTHASE"/>
    <property type="match status" value="1"/>
</dbReference>
<dbReference type="Gene3D" id="1.10.260.40">
    <property type="entry name" value="lambda repressor-like DNA-binding domains"/>
    <property type="match status" value="1"/>
</dbReference>
<sequence length="245" mass="28749">MFVYKTNNLYRFLNIFMISLSSRIKSIRNHVKLSQEKFAEKIGVSRSTLALIETDKSMPGYDTLKKVCDTFSIKPAFFFDDAEPSIENYSEEPHVTFKEKPVQLRRPLTPAQENEIDERSKTIKGLERDANLLKSRLQYELEKDDSNHIKLFQSVKKFAEMVELLELATSEYLNFYDPTQQSFFPNFLDPNPSLPTYNQYKKHTLNKIEELKPYQGRIDKLHTAISNFLKDIKPLDKEDIIYLSE</sequence>
<dbReference type="GO" id="GO:0003677">
    <property type="term" value="F:DNA binding"/>
    <property type="evidence" value="ECO:0007669"/>
    <property type="project" value="UniProtKB-KW"/>
</dbReference>
<reference evidence="3 4" key="1">
    <citation type="submission" date="2018-01" db="EMBL/GenBank/DDBJ databases">
        <title>A novel member of the phylum Bacteroidetes isolated from glacier ice.</title>
        <authorList>
            <person name="Liu Q."/>
            <person name="Xin Y.-H."/>
        </authorList>
    </citation>
    <scope>NUCLEOTIDE SEQUENCE [LARGE SCALE GENOMIC DNA]</scope>
    <source>
        <strain evidence="3 4">RB1R16</strain>
    </source>
</reference>
<comment type="caution">
    <text evidence="3">The sequence shown here is derived from an EMBL/GenBank/DDBJ whole genome shotgun (WGS) entry which is preliminary data.</text>
</comment>
<dbReference type="Proteomes" id="UP000239872">
    <property type="component" value="Unassembled WGS sequence"/>
</dbReference>
<dbReference type="InterPro" id="IPR050807">
    <property type="entry name" value="TransReg_Diox_bact_type"/>
</dbReference>
<name>A0A2S7SXV5_9BACT</name>
<dbReference type="OrthoDB" id="1034290at2"/>
<accession>A0A2S7SXV5</accession>
<dbReference type="RefSeq" id="WP_105038643.1">
    <property type="nucleotide sequence ID" value="NZ_PPSL01000002.1"/>
</dbReference>
<dbReference type="SMART" id="SM00530">
    <property type="entry name" value="HTH_XRE"/>
    <property type="match status" value="1"/>
</dbReference>
<evidence type="ECO:0000313" key="3">
    <source>
        <dbReference type="EMBL" id="PQJ11763.1"/>
    </source>
</evidence>
<dbReference type="CDD" id="cd00093">
    <property type="entry name" value="HTH_XRE"/>
    <property type="match status" value="1"/>
</dbReference>
<dbReference type="GO" id="GO:0005829">
    <property type="term" value="C:cytosol"/>
    <property type="evidence" value="ECO:0007669"/>
    <property type="project" value="TreeGrafter"/>
</dbReference>
<dbReference type="EMBL" id="PPSL01000002">
    <property type="protein sequence ID" value="PQJ11763.1"/>
    <property type="molecule type" value="Genomic_DNA"/>
</dbReference>
<protein>
    <recommendedName>
        <fullName evidence="2">HTH cro/C1-type domain-containing protein</fullName>
    </recommendedName>
</protein>
<evidence type="ECO:0000259" key="2">
    <source>
        <dbReference type="PROSITE" id="PS50943"/>
    </source>
</evidence>
<dbReference type="PROSITE" id="PS50943">
    <property type="entry name" value="HTH_CROC1"/>
    <property type="match status" value="1"/>
</dbReference>
<dbReference type="PANTHER" id="PTHR46797">
    <property type="entry name" value="HTH-TYPE TRANSCRIPTIONAL REGULATOR"/>
    <property type="match status" value="1"/>
</dbReference>
<dbReference type="InterPro" id="IPR001387">
    <property type="entry name" value="Cro/C1-type_HTH"/>
</dbReference>
<proteinExistence type="predicted"/>